<dbReference type="Proteomes" id="UP000181897">
    <property type="component" value="Plasmid unnamed1"/>
</dbReference>
<proteinExistence type="predicted"/>
<geneLocation type="plasmid" evidence="2 3">
    <name>unnamed1</name>
</geneLocation>
<sequence>MTVKISVSISDQQAEYARKQVAEGRFSSTSAVIQQALEAKRKEDEEYEAEKEAFRTLLERRAKGGFVPLSTFRENMMRTLDEKAGRIDLDD</sequence>
<evidence type="ECO:0000313" key="3">
    <source>
        <dbReference type="Proteomes" id="UP000181897"/>
    </source>
</evidence>
<dbReference type="InterPro" id="IPR038296">
    <property type="entry name" value="ParD_sf"/>
</dbReference>
<keyword evidence="3" id="KW-1185">Reference proteome</keyword>
<evidence type="ECO:0008006" key="4">
    <source>
        <dbReference type="Google" id="ProtNLM"/>
    </source>
</evidence>
<dbReference type="KEGG" id="suam:BOO69_18910"/>
<dbReference type="SUPFAM" id="SSF47598">
    <property type="entry name" value="Ribbon-helix-helix"/>
    <property type="match status" value="1"/>
</dbReference>
<dbReference type="InterPro" id="IPR010985">
    <property type="entry name" value="Ribbon_hlx_hlx"/>
</dbReference>
<dbReference type="Gene3D" id="6.10.10.120">
    <property type="entry name" value="Antitoxin ParD1-like"/>
    <property type="match status" value="1"/>
</dbReference>
<protein>
    <recommendedName>
        <fullName evidence="4">Type II toxin-antitoxin system ParD family antitoxin</fullName>
    </recommendedName>
</protein>
<evidence type="ECO:0000256" key="1">
    <source>
        <dbReference type="ARBA" id="ARBA00022649"/>
    </source>
</evidence>
<gene>
    <name evidence="2" type="ORF">BOO69_18910</name>
</gene>
<dbReference type="EMBL" id="CP018077">
    <property type="protein sequence ID" value="APE45637.1"/>
    <property type="molecule type" value="Genomic_DNA"/>
</dbReference>
<evidence type="ECO:0000313" key="2">
    <source>
        <dbReference type="EMBL" id="APE45637.1"/>
    </source>
</evidence>
<name>A0A1J0WMZ7_9RHOB</name>
<organism evidence="2 3">
    <name type="scientific">Sulfitobacter alexandrii</name>
    <dbReference type="NCBI Taxonomy" id="1917485"/>
    <lineage>
        <taxon>Bacteria</taxon>
        <taxon>Pseudomonadati</taxon>
        <taxon>Pseudomonadota</taxon>
        <taxon>Alphaproteobacteria</taxon>
        <taxon>Rhodobacterales</taxon>
        <taxon>Roseobacteraceae</taxon>
        <taxon>Sulfitobacter</taxon>
    </lineage>
</organism>
<dbReference type="GO" id="GO:0006355">
    <property type="term" value="P:regulation of DNA-templated transcription"/>
    <property type="evidence" value="ECO:0007669"/>
    <property type="project" value="InterPro"/>
</dbReference>
<dbReference type="Pfam" id="PF03693">
    <property type="entry name" value="ParD_antitoxin"/>
    <property type="match status" value="1"/>
</dbReference>
<dbReference type="OrthoDB" id="8392969at2"/>
<dbReference type="InterPro" id="IPR022789">
    <property type="entry name" value="ParD"/>
</dbReference>
<keyword evidence="1" id="KW-1277">Toxin-antitoxin system</keyword>
<dbReference type="RefSeq" id="WP_071973973.1">
    <property type="nucleotide sequence ID" value="NZ_CP018077.1"/>
</dbReference>
<dbReference type="AlphaFoldDB" id="A0A1J0WMZ7"/>
<accession>A0A1J0WMZ7</accession>
<keyword evidence="2" id="KW-0614">Plasmid</keyword>
<reference evidence="2 3" key="1">
    <citation type="submission" date="2016-11" db="EMBL/GenBank/DDBJ databases">
        <title>Complete genome sequence of Sulfitobacter sp. AM1-D1, a toxic bacteria associated with marine dinoflagellate Alexandrium minutum in East China Sea.</title>
        <authorList>
            <person name="Yang Q."/>
            <person name="Zhang X."/>
            <person name="Tian X."/>
        </authorList>
    </citation>
    <scope>NUCLEOTIDE SEQUENCE [LARGE SCALE GENOMIC DNA]</scope>
    <source>
        <strain evidence="2 3">AM1-D1</strain>
        <plasmid evidence="2 3">unnamed1</plasmid>
    </source>
</reference>